<evidence type="ECO:0000313" key="7">
    <source>
        <dbReference type="Proteomes" id="UP000069850"/>
    </source>
</evidence>
<evidence type="ECO:0000256" key="4">
    <source>
        <dbReference type="ARBA" id="ARBA00023136"/>
    </source>
</evidence>
<dbReference type="AlphaFoldDB" id="A0A0X3BJV8"/>
<evidence type="ECO:0000256" key="3">
    <source>
        <dbReference type="ARBA" id="ARBA00022989"/>
    </source>
</evidence>
<dbReference type="InterPro" id="IPR001733">
    <property type="entry name" value="Peptidase_S26B"/>
</dbReference>
<sequence>MIRVDRIWRVIAVLLGMVILAGLFLFFGPGMTLMIVLSGSMAPLMLPGDAIVVAPADPDRLEIGDVVVFQYPGEDERMVITHRIVGIDTDTGLYSTRGDANNAPDRFFTSKDDIIGRPVFLIPFVGFASEMKKQIILLMVILPSLMLALLETRRLARGSHSARLLSRESPVPKGQIFSIRYPRLFLLLSVVLAISLLLIMPSLSGIQTYSPTAGSPDLQGQHLTIEGRGLIPELYLVCTPGEQGTPAYGVVQSGETVTVPVAGTDPDFTVARAPYILPAFWFVGLAGVNPYLPVLSLAVLPGALLTLALHPLWAKEKFVKSRRRRRLVERVLEN</sequence>
<comment type="subcellular location">
    <subcellularLocation>
        <location evidence="1">Membrane</location>
    </subcellularLocation>
</comment>
<dbReference type="Pfam" id="PF10502">
    <property type="entry name" value="Peptidase_S26"/>
    <property type="match status" value="1"/>
</dbReference>
<accession>A0A0X3BJV8</accession>
<keyword evidence="4" id="KW-0472">Membrane</keyword>
<dbReference type="InterPro" id="IPR019533">
    <property type="entry name" value="Peptidase_S26"/>
</dbReference>
<keyword evidence="2" id="KW-0812">Transmembrane</keyword>
<name>A0A0X3BJV8_9EURY</name>
<evidence type="ECO:0000313" key="6">
    <source>
        <dbReference type="EMBL" id="CVK32170.1"/>
    </source>
</evidence>
<dbReference type="CDD" id="cd06530">
    <property type="entry name" value="S26_SPase_I"/>
    <property type="match status" value="1"/>
</dbReference>
<dbReference type="NCBIfam" id="TIGR02228">
    <property type="entry name" value="sigpep_I_arch"/>
    <property type="match status" value="1"/>
</dbReference>
<dbReference type="PANTHER" id="PTHR10806">
    <property type="entry name" value="SIGNAL PEPTIDASE COMPLEX CATALYTIC SUBUNIT SEC11"/>
    <property type="match status" value="1"/>
</dbReference>
<gene>
    <name evidence="6" type="ORF">MMAB1_0956</name>
</gene>
<dbReference type="GO" id="GO:0004252">
    <property type="term" value="F:serine-type endopeptidase activity"/>
    <property type="evidence" value="ECO:0007669"/>
    <property type="project" value="InterPro"/>
</dbReference>
<dbReference type="RefSeq" id="WP_062262367.1">
    <property type="nucleotide sequence ID" value="NZ_LT158599.1"/>
</dbReference>
<organism evidence="6 7">
    <name type="scientific">Methanoculleus bourgensis</name>
    <dbReference type="NCBI Taxonomy" id="83986"/>
    <lineage>
        <taxon>Archaea</taxon>
        <taxon>Methanobacteriati</taxon>
        <taxon>Methanobacteriota</taxon>
        <taxon>Stenosarchaea group</taxon>
        <taxon>Methanomicrobia</taxon>
        <taxon>Methanomicrobiales</taxon>
        <taxon>Methanomicrobiaceae</taxon>
        <taxon>Methanoculleus</taxon>
    </lineage>
</organism>
<protein>
    <submittedName>
        <fullName evidence="6">Putative Peptidase S26B, signal peptidase</fullName>
    </submittedName>
</protein>
<evidence type="ECO:0000259" key="5">
    <source>
        <dbReference type="Pfam" id="PF10502"/>
    </source>
</evidence>
<reference evidence="6 7" key="1">
    <citation type="submission" date="2016-01" db="EMBL/GenBank/DDBJ databases">
        <authorList>
            <person name="Manzoor S."/>
        </authorList>
    </citation>
    <scope>NUCLEOTIDE SEQUENCE [LARGE SCALE GENOMIC DNA]</scope>
    <source>
        <strain evidence="6">Methanoculleus sp MAB1</strain>
    </source>
</reference>
<dbReference type="Gene3D" id="2.10.109.10">
    <property type="entry name" value="Umud Fragment, subunit A"/>
    <property type="match status" value="1"/>
</dbReference>
<dbReference type="EMBL" id="LT158599">
    <property type="protein sequence ID" value="CVK32170.1"/>
    <property type="molecule type" value="Genomic_DNA"/>
</dbReference>
<dbReference type="InterPro" id="IPR036286">
    <property type="entry name" value="LexA/Signal_pep-like_sf"/>
</dbReference>
<feature type="domain" description="Peptidase S26" evidence="5">
    <location>
        <begin position="10"/>
        <end position="90"/>
    </location>
</feature>
<proteinExistence type="predicted"/>
<dbReference type="PANTHER" id="PTHR10806:SF6">
    <property type="entry name" value="SIGNAL PEPTIDASE COMPLEX CATALYTIC SUBUNIT SEC11"/>
    <property type="match status" value="1"/>
</dbReference>
<dbReference type="GO" id="GO:0016020">
    <property type="term" value="C:membrane"/>
    <property type="evidence" value="ECO:0007669"/>
    <property type="project" value="UniProtKB-SubCell"/>
</dbReference>
<dbReference type="SUPFAM" id="SSF51306">
    <property type="entry name" value="LexA/Signal peptidase"/>
    <property type="match status" value="1"/>
</dbReference>
<evidence type="ECO:0000256" key="1">
    <source>
        <dbReference type="ARBA" id="ARBA00004370"/>
    </source>
</evidence>
<dbReference type="KEGG" id="mema:MMAB1_0956"/>
<evidence type="ECO:0000256" key="2">
    <source>
        <dbReference type="ARBA" id="ARBA00022692"/>
    </source>
</evidence>
<keyword evidence="3" id="KW-1133">Transmembrane helix</keyword>
<dbReference type="OrthoDB" id="4822at2157"/>
<dbReference type="Proteomes" id="UP000069850">
    <property type="component" value="Chromosome 1"/>
</dbReference>
<dbReference type="GO" id="GO:0006465">
    <property type="term" value="P:signal peptide processing"/>
    <property type="evidence" value="ECO:0007669"/>
    <property type="project" value="InterPro"/>
</dbReference>
<dbReference type="GeneID" id="27136930"/>